<dbReference type="GO" id="GO:0005506">
    <property type="term" value="F:iron ion binding"/>
    <property type="evidence" value="ECO:0007669"/>
    <property type="project" value="InterPro"/>
</dbReference>
<dbReference type="PRINTS" id="PR00463">
    <property type="entry name" value="EP450I"/>
</dbReference>
<dbReference type="Gene3D" id="1.10.630.10">
    <property type="entry name" value="Cytochrome P450"/>
    <property type="match status" value="1"/>
</dbReference>
<dbReference type="Proteomes" id="UP000284706">
    <property type="component" value="Unassembled WGS sequence"/>
</dbReference>
<comment type="subcellular location">
    <subcellularLocation>
        <location evidence="2">Membrane</location>
    </subcellularLocation>
</comment>
<dbReference type="SUPFAM" id="SSF48264">
    <property type="entry name" value="Cytochrome P450"/>
    <property type="match status" value="1"/>
</dbReference>
<evidence type="ECO:0000256" key="8">
    <source>
        <dbReference type="ARBA" id="ARBA00022989"/>
    </source>
</evidence>
<comment type="cofactor">
    <cofactor evidence="1">
        <name>heme</name>
        <dbReference type="ChEBI" id="CHEBI:30413"/>
    </cofactor>
</comment>
<keyword evidence="9" id="KW-0560">Oxidoreductase</keyword>
<comment type="caution">
    <text evidence="14">The sequence shown here is derived from an EMBL/GenBank/DDBJ whole genome shotgun (WGS) entry which is preliminary data.</text>
</comment>
<name>A0A409VG76_9AGAR</name>
<dbReference type="EMBL" id="NHYE01005657">
    <property type="protein sequence ID" value="PPQ65236.1"/>
    <property type="molecule type" value="Genomic_DNA"/>
</dbReference>
<dbReference type="CDD" id="cd11062">
    <property type="entry name" value="CYP58-like"/>
    <property type="match status" value="1"/>
</dbReference>
<evidence type="ECO:0000256" key="5">
    <source>
        <dbReference type="ARBA" id="ARBA00022617"/>
    </source>
</evidence>
<feature type="transmembrane region" description="Helical" evidence="13">
    <location>
        <begin position="14"/>
        <end position="35"/>
    </location>
</feature>
<keyword evidence="8 13" id="KW-1133">Transmembrane helix</keyword>
<keyword evidence="10" id="KW-0408">Iron</keyword>
<dbReference type="PANTHER" id="PTHR24305:SF166">
    <property type="entry name" value="CYTOCHROME P450 12A4, MITOCHONDRIAL-RELATED"/>
    <property type="match status" value="1"/>
</dbReference>
<gene>
    <name evidence="14" type="ORF">CVT26_000213</name>
</gene>
<evidence type="ECO:0000256" key="9">
    <source>
        <dbReference type="ARBA" id="ARBA00023002"/>
    </source>
</evidence>
<reference evidence="14 15" key="1">
    <citation type="journal article" date="2018" name="Evol. Lett.">
        <title>Horizontal gene cluster transfer increased hallucinogenic mushroom diversity.</title>
        <authorList>
            <person name="Reynolds H.T."/>
            <person name="Vijayakumar V."/>
            <person name="Gluck-Thaler E."/>
            <person name="Korotkin H.B."/>
            <person name="Matheny P.B."/>
            <person name="Slot J.C."/>
        </authorList>
    </citation>
    <scope>NUCLEOTIDE SEQUENCE [LARGE SCALE GENOMIC DNA]</scope>
    <source>
        <strain evidence="14 15">SRW20</strain>
    </source>
</reference>
<dbReference type="STRING" id="231916.A0A409VG76"/>
<dbReference type="InterPro" id="IPR050121">
    <property type="entry name" value="Cytochrome_P450_monoxygenase"/>
</dbReference>
<proteinExistence type="inferred from homology"/>
<accession>A0A409VG76</accession>
<organism evidence="14 15">
    <name type="scientific">Gymnopilus dilepis</name>
    <dbReference type="NCBI Taxonomy" id="231916"/>
    <lineage>
        <taxon>Eukaryota</taxon>
        <taxon>Fungi</taxon>
        <taxon>Dikarya</taxon>
        <taxon>Basidiomycota</taxon>
        <taxon>Agaricomycotina</taxon>
        <taxon>Agaricomycetes</taxon>
        <taxon>Agaricomycetidae</taxon>
        <taxon>Agaricales</taxon>
        <taxon>Agaricineae</taxon>
        <taxon>Hymenogastraceae</taxon>
        <taxon>Gymnopilus</taxon>
    </lineage>
</organism>
<evidence type="ECO:0000256" key="2">
    <source>
        <dbReference type="ARBA" id="ARBA00004370"/>
    </source>
</evidence>
<dbReference type="InParanoid" id="A0A409VG76"/>
<sequence>MRGFLENFIPLHRIGVAIFLAVIAVVWRIVFRLFFHRLSSFPGPRLAAVSSYYRTYYEILKGGAMLDQINHLHSTYGPVIRIGPNELHFADYQAYFDIHSVALQLKKDSSFYSCFAASGSAFGAIDPSDSKSRRAFMHIFLSRRAILKLEPLIQAKVERLVERLLCTSEPVNLFLAFRSATLDIITTYMFGYCLDALEHPTFSEPLVLSIQNALPLLWISKSFAWFIPVISVLPRWIGRKPCEQLKAAISIRRYLLFCLHRTREEVQTNTYPKGSTICHYLYDSLSQGSQIFPSERCVVDEALSLLQAGSDTVGNTCTVGSFHILNSPTIHAKLHGEQDLQNLPYLVSFFLLPQEVAHLDNFAIRQLSLRRHCVCPMVSSHRFPVSWVLRVRGLPDTLCHHIQQTVVGTSVTHVHLNPTIFPNPMEFVPERWLTPTSDNLNRYLVPFSIGPRTLQVRPVGNGGIVSDLILFSMAWAELYLFFGHLFRKVDLEIVNTSIDDFRFFKDYFVPIHEGRPLHVIVTKRSSE</sequence>
<dbReference type="OrthoDB" id="1470350at2759"/>
<keyword evidence="6 13" id="KW-0812">Transmembrane</keyword>
<protein>
    <recommendedName>
        <fullName evidence="16">Cytochrome P450</fullName>
    </recommendedName>
</protein>
<evidence type="ECO:0000256" key="1">
    <source>
        <dbReference type="ARBA" id="ARBA00001971"/>
    </source>
</evidence>
<evidence type="ECO:0000256" key="3">
    <source>
        <dbReference type="ARBA" id="ARBA00004721"/>
    </source>
</evidence>
<dbReference type="Pfam" id="PF00067">
    <property type="entry name" value="p450"/>
    <property type="match status" value="2"/>
</dbReference>
<evidence type="ECO:0000256" key="13">
    <source>
        <dbReference type="SAM" id="Phobius"/>
    </source>
</evidence>
<evidence type="ECO:0000256" key="12">
    <source>
        <dbReference type="ARBA" id="ARBA00023136"/>
    </source>
</evidence>
<dbReference type="GO" id="GO:0016020">
    <property type="term" value="C:membrane"/>
    <property type="evidence" value="ECO:0007669"/>
    <property type="project" value="UniProtKB-SubCell"/>
</dbReference>
<dbReference type="InterPro" id="IPR001128">
    <property type="entry name" value="Cyt_P450"/>
</dbReference>
<dbReference type="AlphaFoldDB" id="A0A409VG76"/>
<dbReference type="GO" id="GO:0016705">
    <property type="term" value="F:oxidoreductase activity, acting on paired donors, with incorporation or reduction of molecular oxygen"/>
    <property type="evidence" value="ECO:0007669"/>
    <property type="project" value="InterPro"/>
</dbReference>
<evidence type="ECO:0000256" key="6">
    <source>
        <dbReference type="ARBA" id="ARBA00022692"/>
    </source>
</evidence>
<keyword evidence="15" id="KW-1185">Reference proteome</keyword>
<evidence type="ECO:0000256" key="10">
    <source>
        <dbReference type="ARBA" id="ARBA00023004"/>
    </source>
</evidence>
<dbReference type="InterPro" id="IPR036396">
    <property type="entry name" value="Cyt_P450_sf"/>
</dbReference>
<dbReference type="GO" id="GO:0020037">
    <property type="term" value="F:heme binding"/>
    <property type="evidence" value="ECO:0007669"/>
    <property type="project" value="InterPro"/>
</dbReference>
<evidence type="ECO:0008006" key="16">
    <source>
        <dbReference type="Google" id="ProtNLM"/>
    </source>
</evidence>
<dbReference type="GO" id="GO:0004497">
    <property type="term" value="F:monooxygenase activity"/>
    <property type="evidence" value="ECO:0007669"/>
    <property type="project" value="UniProtKB-KW"/>
</dbReference>
<dbReference type="PANTHER" id="PTHR24305">
    <property type="entry name" value="CYTOCHROME P450"/>
    <property type="match status" value="1"/>
</dbReference>
<evidence type="ECO:0000256" key="11">
    <source>
        <dbReference type="ARBA" id="ARBA00023033"/>
    </source>
</evidence>
<dbReference type="InterPro" id="IPR002401">
    <property type="entry name" value="Cyt_P450_E_grp-I"/>
</dbReference>
<evidence type="ECO:0000256" key="4">
    <source>
        <dbReference type="ARBA" id="ARBA00010617"/>
    </source>
</evidence>
<comment type="pathway">
    <text evidence="3">Secondary metabolite biosynthesis; terpenoid biosynthesis.</text>
</comment>
<evidence type="ECO:0000313" key="15">
    <source>
        <dbReference type="Proteomes" id="UP000284706"/>
    </source>
</evidence>
<evidence type="ECO:0000256" key="7">
    <source>
        <dbReference type="ARBA" id="ARBA00022723"/>
    </source>
</evidence>
<keyword evidence="12 13" id="KW-0472">Membrane</keyword>
<keyword evidence="5" id="KW-0349">Heme</keyword>
<comment type="similarity">
    <text evidence="4">Belongs to the cytochrome P450 family.</text>
</comment>
<keyword evidence="11" id="KW-0503">Monooxygenase</keyword>
<evidence type="ECO:0000313" key="14">
    <source>
        <dbReference type="EMBL" id="PPQ65236.1"/>
    </source>
</evidence>
<keyword evidence="7" id="KW-0479">Metal-binding</keyword>